<dbReference type="EnsemblPlants" id="OGLUM03G33290.2">
    <property type="protein sequence ID" value="OGLUM03G33290.2"/>
    <property type="gene ID" value="OGLUM03G33290"/>
</dbReference>
<dbReference type="HOGENOM" id="CLU_2389755_0_0_1"/>
<evidence type="ECO:0000313" key="1">
    <source>
        <dbReference type="EnsemblPlants" id="OGLUM03G33290.2"/>
    </source>
</evidence>
<proteinExistence type="predicted"/>
<accession>A0A0D9ZCX4</accession>
<organism evidence="1">
    <name type="scientific">Oryza glumipatula</name>
    <dbReference type="NCBI Taxonomy" id="40148"/>
    <lineage>
        <taxon>Eukaryota</taxon>
        <taxon>Viridiplantae</taxon>
        <taxon>Streptophyta</taxon>
        <taxon>Embryophyta</taxon>
        <taxon>Tracheophyta</taxon>
        <taxon>Spermatophyta</taxon>
        <taxon>Magnoliopsida</taxon>
        <taxon>Liliopsida</taxon>
        <taxon>Poales</taxon>
        <taxon>Poaceae</taxon>
        <taxon>BOP clade</taxon>
        <taxon>Oryzoideae</taxon>
        <taxon>Oryzeae</taxon>
        <taxon>Oryzinae</taxon>
        <taxon>Oryza</taxon>
    </lineage>
</organism>
<sequence>MDGADHPGAHFGGPARVLDSTSTAAALPCLYQPRGREREREREGQPLPLLVVVVSTGGGLSPGSSEGGAAAGVMAMAVEWSGGAQVVLGLCQVA</sequence>
<reference evidence="1" key="2">
    <citation type="submission" date="2018-05" db="EMBL/GenBank/DDBJ databases">
        <title>OgluRS3 (Oryza glumaepatula Reference Sequence Version 3).</title>
        <authorList>
            <person name="Zhang J."/>
            <person name="Kudrna D."/>
            <person name="Lee S."/>
            <person name="Talag J."/>
            <person name="Welchert J."/>
            <person name="Wing R.A."/>
        </authorList>
    </citation>
    <scope>NUCLEOTIDE SEQUENCE [LARGE SCALE GENOMIC DNA]</scope>
</reference>
<evidence type="ECO:0000313" key="2">
    <source>
        <dbReference type="Proteomes" id="UP000026961"/>
    </source>
</evidence>
<dbReference type="Proteomes" id="UP000026961">
    <property type="component" value="Chromosome 3"/>
</dbReference>
<dbReference type="AlphaFoldDB" id="A0A0D9ZCX4"/>
<name>A0A0D9ZCX4_9ORYZ</name>
<keyword evidence="2" id="KW-1185">Reference proteome</keyword>
<reference evidence="1" key="1">
    <citation type="submission" date="2015-04" db="UniProtKB">
        <authorList>
            <consortium name="EnsemblPlants"/>
        </authorList>
    </citation>
    <scope>IDENTIFICATION</scope>
</reference>
<dbReference type="Gramene" id="OGLUM03G33290.2">
    <property type="protein sequence ID" value="OGLUM03G33290.2"/>
    <property type="gene ID" value="OGLUM03G33290"/>
</dbReference>
<protein>
    <submittedName>
        <fullName evidence="1">Uncharacterized protein</fullName>
    </submittedName>
</protein>